<dbReference type="InterPro" id="IPR013540">
    <property type="entry name" value="ChitinaseA_N"/>
</dbReference>
<dbReference type="Gene3D" id="2.60.40.10">
    <property type="entry name" value="Immunoglobulins"/>
    <property type="match status" value="6"/>
</dbReference>
<dbReference type="SMART" id="SM00060">
    <property type="entry name" value="FN3"/>
    <property type="match status" value="3"/>
</dbReference>
<evidence type="ECO:0000256" key="1">
    <source>
        <dbReference type="ARBA" id="ARBA00023295"/>
    </source>
</evidence>
<keyword evidence="3" id="KW-0732">Signal</keyword>
<dbReference type="CDD" id="cd00063">
    <property type="entry name" value="FN3"/>
    <property type="match status" value="2"/>
</dbReference>
<dbReference type="Pfam" id="PF18370">
    <property type="entry name" value="RGI_lyase"/>
    <property type="match status" value="1"/>
</dbReference>
<evidence type="ECO:0000256" key="2">
    <source>
        <dbReference type="ARBA" id="ARBA00023326"/>
    </source>
</evidence>
<dbReference type="SUPFAM" id="SSF52266">
    <property type="entry name" value="SGNH hydrolase"/>
    <property type="match status" value="1"/>
</dbReference>
<dbReference type="EMBL" id="SPQB01000038">
    <property type="protein sequence ID" value="TFU32008.1"/>
    <property type="molecule type" value="Genomic_DNA"/>
</dbReference>
<dbReference type="OrthoDB" id="9802318at2"/>
<dbReference type="InterPro" id="IPR003961">
    <property type="entry name" value="FN3_dom"/>
</dbReference>
<dbReference type="InterPro" id="IPR034641">
    <property type="entry name" value="RGL11"/>
</dbReference>
<dbReference type="InterPro" id="IPR013783">
    <property type="entry name" value="Ig-like_fold"/>
</dbReference>
<protein>
    <submittedName>
        <fullName evidence="5">G-D-S-L family lipolytic protein</fullName>
    </submittedName>
</protein>
<dbReference type="Pfam" id="PF00041">
    <property type="entry name" value="fn3"/>
    <property type="match status" value="1"/>
</dbReference>
<dbReference type="InterPro" id="IPR006311">
    <property type="entry name" value="TAT_signal"/>
</dbReference>
<evidence type="ECO:0000313" key="5">
    <source>
        <dbReference type="EMBL" id="TFU32008.1"/>
    </source>
</evidence>
<dbReference type="PROSITE" id="PS50853">
    <property type="entry name" value="FN3"/>
    <property type="match status" value="2"/>
</dbReference>
<dbReference type="InterPro" id="IPR041624">
    <property type="entry name" value="RGI_lyase"/>
</dbReference>
<feature type="domain" description="Fibronectin type-III" evidence="4">
    <location>
        <begin position="765"/>
        <end position="854"/>
    </location>
</feature>
<dbReference type="SUPFAM" id="SSF49785">
    <property type="entry name" value="Galactose-binding domain-like"/>
    <property type="match status" value="2"/>
</dbReference>
<dbReference type="InterPro" id="IPR037459">
    <property type="entry name" value="RhgT-like"/>
</dbReference>
<dbReference type="InterPro" id="IPR028994">
    <property type="entry name" value="Integrin_alpha_N"/>
</dbReference>
<gene>
    <name evidence="5" type="ORF">E4U02_12620</name>
</gene>
<evidence type="ECO:0000256" key="3">
    <source>
        <dbReference type="SAM" id="SignalP"/>
    </source>
</evidence>
<keyword evidence="2" id="KW-0624">Polysaccharide degradation</keyword>
<name>A0A4Y9FUV7_9MICO</name>
<dbReference type="Gene3D" id="3.40.50.1110">
    <property type="entry name" value="SGNH hydrolase"/>
    <property type="match status" value="1"/>
</dbReference>
<dbReference type="GO" id="GO:0004568">
    <property type="term" value="F:chitinase activity"/>
    <property type="evidence" value="ECO:0007669"/>
    <property type="project" value="InterPro"/>
</dbReference>
<evidence type="ECO:0000313" key="6">
    <source>
        <dbReference type="Proteomes" id="UP000298358"/>
    </source>
</evidence>
<dbReference type="PANTHER" id="PTHR43118:SF1">
    <property type="entry name" value="RHAMNOGALACTURONAN LYASE (EUROFUNG)"/>
    <property type="match status" value="1"/>
</dbReference>
<dbReference type="PROSITE" id="PS51318">
    <property type="entry name" value="TAT"/>
    <property type="match status" value="1"/>
</dbReference>
<dbReference type="Gene3D" id="2.60.120.430">
    <property type="entry name" value="Galactose-binding lectin"/>
    <property type="match status" value="2"/>
</dbReference>
<evidence type="ECO:0000259" key="4">
    <source>
        <dbReference type="PROSITE" id="PS50853"/>
    </source>
</evidence>
<dbReference type="InterPro" id="IPR049033">
    <property type="entry name" value="AGA-YXIM_GBD"/>
</dbReference>
<keyword evidence="1" id="KW-0326">Glycosidase</keyword>
<feature type="chain" id="PRO_5021324335" evidence="3">
    <location>
        <begin position="44"/>
        <end position="1661"/>
    </location>
</feature>
<dbReference type="GO" id="GO:0000272">
    <property type="term" value="P:polysaccharide catabolic process"/>
    <property type="evidence" value="ECO:0007669"/>
    <property type="project" value="UniProtKB-KW"/>
</dbReference>
<sequence length="1661" mass="175287">MGRNQSAGVPAGTPARRTPLRAAALGASIAVALGCIVATPATAAATATPAETVAAGQPVRFDFGPGAVASGYTPVTAGSAYSPESGFGFAPGGTVTETDRGGDPLRGDFVTAGGASFVVDLANVDYTVSIVAGDTGAATEIAIASEQMGKVQTTSRAAGQFLEMNYDIALVDGQLSFDFSGAAANINAIVITPQPAREAAPTPTAYLTGDSTVQTYDPYWEPQAGWGQMLDQFLTDAVAVDNHAIGGRSSRTFVTEGRLDTVLRSVRPGDYVFAQFGHNDATVSVPERYTTPEQFQGYLRIVVEGARQRGGTPILVTPVNRLDVNPTTGEFNESFPEYVAAMKAVATELDVHLVDLSASSRAYLNEIGAEAAESVFLHAEPGVYPNRPTGVQDNTHFQEYGAIQMARLVALDVAELGLPISEAVEVTVPDALPEAVTGLAVTETSSSSISLSWDAAAGADIYRIYRSPVGAGEFALAATSTVPQKSIGSLAEGGAYDFRVTAVNGLGEGPASDTVSATTRSAAYRYDFQPAGAPVGAGYTEVNRGTVYSAERGYGIVDPTGMIDRDRGASAGDAVARDFVAYFNGRYEFAVDVPNGTYSATATVGDLLGTVRTNVEIEGRDYGGISVSRGTRTQAFDGITVADGQLNTAITGATGHLNGLTLTPILVAPAEIRLDDLAFDGATARASLSWDASPEAAAYRVYRTAPEGTVLVGETEGTSFVDDTAQPGSTVTYAVTTVTARGAESVPSVGVEAAIIDPDVAPPAAPTGLAYGDVQKNSVALTWDATDGALFYLVSRADKNGDFHVIGRADEAAYVDEDVLTTVAYTYRVQAVNAGGASDASATVTTPAVTTLDRAAERLDRAPVAVAQDGGVYLGWRLLGDDPQDAQFHVYRDGARITEEPVTGSTNYVDAEGTADSTYRVAVMLDGAPIWATEEFTPWGDQSLDIPLDKPADGYTKDGQPYSYRANDVSVADLDGDGQLEYVVKWDPTNSKDNSSAGYTGNVYLDAYELDGTKLWRIDLGVNIRAGAHYSQPMVYDLDSDGRAELVVKTADGTKDGTGAVIGDAGKDWRNSSGYILTGPEYLTVFEGTTGRAVDTIDYVPGRGDVGAWGDTYGNRVDRFLAGVAYLDGEHPSVIFSRGYYTRAVVAAFDFDGENLTQRWVFDSSQKGNGGYAGQGNHNLTAADVDADGKDEIVFGSATIDDDGTGLYATGLGHGDALHVSDFDPSRPGLEVYAVHEDMGASGNRGATYRDAATGEVLWGVPAERDTGRGAMADIDPRYDGAEGWNIGGTAAWDSREGTMRNVSGEEISTSIPAANFVAQWDGDLLSEIVDHRFDTATRTGAPVVSKWDYENGAEVPVFEPEGVVTNNDTKGNPALQADLLGDWREELVYRTTDSSALRIFTTTDVTEHRLRTLLSDSQYRLSVAWQAAAYNQPPHTSYYLGEGMATPAAPRLAYTSDAPAPEVAPGPATAVPAKGVLSSTSGWEHGLRGGDYTVTMDLWHGQNAHTIRLYENGELVTEAFLEDATPTAQRFSFEVTGRTNGTYEYTCELVNQHGTTPCKPVTVKVTDANPAKAVLSHDNHDRDGAYTVTANLWWGTNATSYRLYENGELIDEQELSAATPQAQTASTEISGRASGEYRYTAVLANGAGETETKEITVTVK</sequence>
<keyword evidence="6" id="KW-1185">Reference proteome</keyword>
<dbReference type="Pfam" id="PF00657">
    <property type="entry name" value="Lipase_GDSL"/>
    <property type="match status" value="1"/>
</dbReference>
<dbReference type="InterPro" id="IPR014756">
    <property type="entry name" value="Ig_E-set"/>
</dbReference>
<proteinExistence type="predicted"/>
<dbReference type="Proteomes" id="UP000298358">
    <property type="component" value="Unassembled WGS sequence"/>
</dbReference>
<feature type="signal peptide" evidence="3">
    <location>
        <begin position="1"/>
        <end position="43"/>
    </location>
</feature>
<dbReference type="InterPro" id="IPR049366">
    <property type="entry name" value="RGL11_C"/>
</dbReference>
<dbReference type="InterPro" id="IPR036514">
    <property type="entry name" value="SGNH_hydro_sf"/>
</dbReference>
<dbReference type="Pfam" id="PF21348">
    <property type="entry name" value="RGL11_C"/>
    <property type="match status" value="1"/>
</dbReference>
<dbReference type="PANTHER" id="PTHR43118">
    <property type="entry name" value="RHAMNOGALACTURONAN LYASE (EUROFUNG)"/>
    <property type="match status" value="1"/>
</dbReference>
<feature type="domain" description="Fibronectin type-III" evidence="4">
    <location>
        <begin position="432"/>
        <end position="522"/>
    </location>
</feature>
<keyword evidence="2" id="KW-0119">Carbohydrate metabolism</keyword>
<dbReference type="PROSITE" id="PS50007">
    <property type="entry name" value="PIPLC_X_DOMAIN"/>
    <property type="match status" value="1"/>
</dbReference>
<reference evidence="5 6" key="1">
    <citation type="submission" date="2019-03" db="EMBL/GenBank/DDBJ databases">
        <title>Diversity of the mouse oral microbiome.</title>
        <authorList>
            <person name="Joseph S."/>
            <person name="Aduse-Opoku J."/>
            <person name="Curtis M."/>
            <person name="Wade W."/>
            <person name="Hashim A."/>
        </authorList>
    </citation>
    <scope>NUCLEOTIDE SEQUENCE [LARGE SCALE GENOMIC DNA]</scope>
    <source>
        <strain evidence="5 6">P1012</strain>
    </source>
</reference>
<keyword evidence="1" id="KW-0378">Hydrolase</keyword>
<dbReference type="GO" id="GO:0016788">
    <property type="term" value="F:hydrolase activity, acting on ester bonds"/>
    <property type="evidence" value="ECO:0007669"/>
    <property type="project" value="InterPro"/>
</dbReference>
<dbReference type="InterPro" id="IPR001087">
    <property type="entry name" value="GDSL"/>
</dbReference>
<dbReference type="PROSITE" id="PS51257">
    <property type="entry name" value="PROKAR_LIPOPROTEIN"/>
    <property type="match status" value="1"/>
</dbReference>
<accession>A0A4Y9FUV7</accession>
<comment type="caution">
    <text evidence="5">The sequence shown here is derived from an EMBL/GenBank/DDBJ whole genome shotgun (WGS) entry which is preliminary data.</text>
</comment>
<dbReference type="SUPFAM" id="SSF49265">
    <property type="entry name" value="Fibronectin type III"/>
    <property type="match status" value="2"/>
</dbReference>
<dbReference type="SUPFAM" id="SSF69318">
    <property type="entry name" value="Integrin alpha N-terminal domain"/>
    <property type="match status" value="1"/>
</dbReference>
<dbReference type="CDD" id="cd01821">
    <property type="entry name" value="Rhamnogalacturan_acetylesterase_like"/>
    <property type="match status" value="1"/>
</dbReference>
<dbReference type="RefSeq" id="WP_135115194.1">
    <property type="nucleotide sequence ID" value="NZ_JADGLL010000038.1"/>
</dbReference>
<organism evidence="5 6">
    <name type="scientific">Microbacterium paludicola</name>
    <dbReference type="NCBI Taxonomy" id="300019"/>
    <lineage>
        <taxon>Bacteria</taxon>
        <taxon>Bacillati</taxon>
        <taxon>Actinomycetota</taxon>
        <taxon>Actinomycetes</taxon>
        <taxon>Micrococcales</taxon>
        <taxon>Microbacteriaceae</taxon>
        <taxon>Microbacterium</taxon>
    </lineage>
</organism>
<dbReference type="CDD" id="cd10318">
    <property type="entry name" value="RGL11"/>
    <property type="match status" value="1"/>
</dbReference>
<dbReference type="SUPFAM" id="SSF81296">
    <property type="entry name" value="E set domains"/>
    <property type="match status" value="2"/>
</dbReference>
<dbReference type="InterPro" id="IPR008979">
    <property type="entry name" value="Galactose-bd-like_sf"/>
</dbReference>
<dbReference type="Pfam" id="PF08329">
    <property type="entry name" value="ChitinaseA_N"/>
    <property type="match status" value="1"/>
</dbReference>
<dbReference type="Pfam" id="PF21254">
    <property type="entry name" value="AGA-YXIM_GBD"/>
    <property type="match status" value="2"/>
</dbReference>
<dbReference type="GO" id="GO:0006032">
    <property type="term" value="P:chitin catabolic process"/>
    <property type="evidence" value="ECO:0007669"/>
    <property type="project" value="InterPro"/>
</dbReference>
<dbReference type="InterPro" id="IPR036116">
    <property type="entry name" value="FN3_sf"/>
</dbReference>